<dbReference type="AlphaFoldDB" id="A0A0A9DTY6"/>
<sequence>MNKFSYIKPRTQICRHQPSLL</sequence>
<proteinExistence type="predicted"/>
<reference evidence="1" key="2">
    <citation type="journal article" date="2015" name="Data Brief">
        <title>Shoot transcriptome of the giant reed, Arundo donax.</title>
        <authorList>
            <person name="Barrero R.A."/>
            <person name="Guerrero F.D."/>
            <person name="Moolhuijzen P."/>
            <person name="Goolsby J.A."/>
            <person name="Tidwell J."/>
            <person name="Bellgard S.E."/>
            <person name="Bellgard M.I."/>
        </authorList>
    </citation>
    <scope>NUCLEOTIDE SEQUENCE</scope>
    <source>
        <tissue evidence="1">Shoot tissue taken approximately 20 cm above the soil surface</tissue>
    </source>
</reference>
<name>A0A0A9DTY6_ARUDO</name>
<organism evidence="1">
    <name type="scientific">Arundo donax</name>
    <name type="common">Giant reed</name>
    <name type="synonym">Donax arundinaceus</name>
    <dbReference type="NCBI Taxonomy" id="35708"/>
    <lineage>
        <taxon>Eukaryota</taxon>
        <taxon>Viridiplantae</taxon>
        <taxon>Streptophyta</taxon>
        <taxon>Embryophyta</taxon>
        <taxon>Tracheophyta</taxon>
        <taxon>Spermatophyta</taxon>
        <taxon>Magnoliopsida</taxon>
        <taxon>Liliopsida</taxon>
        <taxon>Poales</taxon>
        <taxon>Poaceae</taxon>
        <taxon>PACMAD clade</taxon>
        <taxon>Arundinoideae</taxon>
        <taxon>Arundineae</taxon>
        <taxon>Arundo</taxon>
    </lineage>
</organism>
<evidence type="ECO:0000313" key="1">
    <source>
        <dbReference type="EMBL" id="JAD87242.1"/>
    </source>
</evidence>
<accession>A0A0A9DTY6</accession>
<dbReference type="EMBL" id="GBRH01210653">
    <property type="protein sequence ID" value="JAD87242.1"/>
    <property type="molecule type" value="Transcribed_RNA"/>
</dbReference>
<protein>
    <submittedName>
        <fullName evidence="1">Uncharacterized protein</fullName>
    </submittedName>
</protein>
<reference evidence="1" key="1">
    <citation type="submission" date="2014-09" db="EMBL/GenBank/DDBJ databases">
        <authorList>
            <person name="Magalhaes I.L.F."/>
            <person name="Oliveira U."/>
            <person name="Santos F.R."/>
            <person name="Vidigal T.H.D.A."/>
            <person name="Brescovit A.D."/>
            <person name="Santos A.J."/>
        </authorList>
    </citation>
    <scope>NUCLEOTIDE SEQUENCE</scope>
    <source>
        <tissue evidence="1">Shoot tissue taken approximately 20 cm above the soil surface</tissue>
    </source>
</reference>